<comment type="caution">
    <text evidence="3">The sequence shown here is derived from an EMBL/GenBank/DDBJ whole genome shotgun (WGS) entry which is preliminary data.</text>
</comment>
<sequence>MVSKKELTVFDTRKYPVHPHVGVGTLHVRHNSLLLIKRKYDPDSGYWSIPGGHLDLGEKVQKAAEREAYEETGFKVKVTKLAGIIDKIMLDDDGKIEYHYVLLNYFVEQIDGKT</sequence>
<feature type="domain" description="Nudix hydrolase" evidence="2">
    <location>
        <begin position="16"/>
        <end position="114"/>
    </location>
</feature>
<dbReference type="PANTHER" id="PTHR43736:SF1">
    <property type="entry name" value="DIHYDRONEOPTERIN TRIPHOSPHATE DIPHOSPHATASE"/>
    <property type="match status" value="1"/>
</dbReference>
<evidence type="ECO:0000256" key="1">
    <source>
        <dbReference type="ARBA" id="ARBA00022801"/>
    </source>
</evidence>
<dbReference type="InterPro" id="IPR020084">
    <property type="entry name" value="NUDIX_hydrolase_CS"/>
</dbReference>
<evidence type="ECO:0000313" key="3">
    <source>
        <dbReference type="EMBL" id="KKL89810.1"/>
    </source>
</evidence>
<protein>
    <recommendedName>
        <fullName evidence="2">Nudix hydrolase domain-containing protein</fullName>
    </recommendedName>
</protein>
<accession>A0A0F9I7N7</accession>
<reference evidence="3" key="1">
    <citation type="journal article" date="2015" name="Nature">
        <title>Complex archaea that bridge the gap between prokaryotes and eukaryotes.</title>
        <authorList>
            <person name="Spang A."/>
            <person name="Saw J.H."/>
            <person name="Jorgensen S.L."/>
            <person name="Zaremba-Niedzwiedzka K."/>
            <person name="Martijn J."/>
            <person name="Lind A.E."/>
            <person name="van Eijk R."/>
            <person name="Schleper C."/>
            <person name="Guy L."/>
            <person name="Ettema T.J."/>
        </authorList>
    </citation>
    <scope>NUCLEOTIDE SEQUENCE</scope>
</reference>
<proteinExistence type="predicted"/>
<name>A0A0F9I7N7_9ZZZZ</name>
<gene>
    <name evidence="3" type="ORF">LCGC14_1910950</name>
</gene>
<dbReference type="PROSITE" id="PS51462">
    <property type="entry name" value="NUDIX"/>
    <property type="match status" value="1"/>
</dbReference>
<organism evidence="3">
    <name type="scientific">marine sediment metagenome</name>
    <dbReference type="NCBI Taxonomy" id="412755"/>
    <lineage>
        <taxon>unclassified sequences</taxon>
        <taxon>metagenomes</taxon>
        <taxon>ecological metagenomes</taxon>
    </lineage>
</organism>
<dbReference type="CDD" id="cd04673">
    <property type="entry name" value="NUDIX_ADPRase"/>
    <property type="match status" value="1"/>
</dbReference>
<dbReference type="AlphaFoldDB" id="A0A0F9I7N7"/>
<dbReference type="InterPro" id="IPR020476">
    <property type="entry name" value="Nudix_hydrolase"/>
</dbReference>
<feature type="non-terminal residue" evidence="3">
    <location>
        <position position="114"/>
    </location>
</feature>
<dbReference type="PANTHER" id="PTHR43736">
    <property type="entry name" value="ADP-RIBOSE PYROPHOSPHATASE"/>
    <property type="match status" value="1"/>
</dbReference>
<dbReference type="InterPro" id="IPR015797">
    <property type="entry name" value="NUDIX_hydrolase-like_dom_sf"/>
</dbReference>
<dbReference type="InterPro" id="IPR000086">
    <property type="entry name" value="NUDIX_hydrolase_dom"/>
</dbReference>
<dbReference type="PROSITE" id="PS00893">
    <property type="entry name" value="NUDIX_BOX"/>
    <property type="match status" value="1"/>
</dbReference>
<dbReference type="Pfam" id="PF00293">
    <property type="entry name" value="NUDIX"/>
    <property type="match status" value="1"/>
</dbReference>
<dbReference type="GO" id="GO:0016787">
    <property type="term" value="F:hydrolase activity"/>
    <property type="evidence" value="ECO:0007669"/>
    <property type="project" value="UniProtKB-KW"/>
</dbReference>
<keyword evidence="1" id="KW-0378">Hydrolase</keyword>
<dbReference type="EMBL" id="LAZR01020182">
    <property type="protein sequence ID" value="KKL89810.1"/>
    <property type="molecule type" value="Genomic_DNA"/>
</dbReference>
<evidence type="ECO:0000259" key="2">
    <source>
        <dbReference type="PROSITE" id="PS51462"/>
    </source>
</evidence>
<dbReference type="PRINTS" id="PR00502">
    <property type="entry name" value="NUDIXFAMILY"/>
</dbReference>
<dbReference type="SUPFAM" id="SSF55811">
    <property type="entry name" value="Nudix"/>
    <property type="match status" value="1"/>
</dbReference>
<dbReference type="Gene3D" id="3.90.79.10">
    <property type="entry name" value="Nucleoside Triphosphate Pyrophosphohydrolase"/>
    <property type="match status" value="1"/>
</dbReference>